<dbReference type="Gene3D" id="2.30.40.10">
    <property type="entry name" value="Urease, subunit C, domain 1"/>
    <property type="match status" value="1"/>
</dbReference>
<dbReference type="Proteomes" id="UP001595823">
    <property type="component" value="Unassembled WGS sequence"/>
</dbReference>
<dbReference type="Pfam" id="PF01979">
    <property type="entry name" value="Amidohydro_1"/>
    <property type="match status" value="1"/>
</dbReference>
<dbReference type="EC" id="3.5.4.32" evidence="3"/>
<feature type="domain" description="Amidohydrolase-related" evidence="2">
    <location>
        <begin position="61"/>
        <end position="405"/>
    </location>
</feature>
<evidence type="ECO:0000256" key="1">
    <source>
        <dbReference type="ARBA" id="ARBA00022801"/>
    </source>
</evidence>
<dbReference type="PANTHER" id="PTHR43794">
    <property type="entry name" value="AMINOHYDROLASE SSNA-RELATED"/>
    <property type="match status" value="1"/>
</dbReference>
<keyword evidence="4" id="KW-1185">Reference proteome</keyword>
<proteinExistence type="predicted"/>
<protein>
    <submittedName>
        <fullName evidence="3">8-oxoguanine deaminase</fullName>
        <ecNumber evidence="3">3.5.4.32</ecNumber>
    </submittedName>
</protein>
<keyword evidence="1 3" id="KW-0378">Hydrolase</keyword>
<evidence type="ECO:0000313" key="3">
    <source>
        <dbReference type="EMBL" id="MFC4337701.1"/>
    </source>
</evidence>
<dbReference type="Gene3D" id="3.20.20.140">
    <property type="entry name" value="Metal-dependent hydrolases"/>
    <property type="match status" value="1"/>
</dbReference>
<dbReference type="GO" id="GO:0102127">
    <property type="term" value="F:8-oxoguanine deaminase activity"/>
    <property type="evidence" value="ECO:0007669"/>
    <property type="project" value="UniProtKB-EC"/>
</dbReference>
<dbReference type="CDD" id="cd01298">
    <property type="entry name" value="ATZ_TRZ_like"/>
    <property type="match status" value="1"/>
</dbReference>
<name>A0ABV8U4M7_9ACTN</name>
<reference evidence="4" key="1">
    <citation type="journal article" date="2019" name="Int. J. Syst. Evol. Microbiol.">
        <title>The Global Catalogue of Microorganisms (GCM) 10K type strain sequencing project: providing services to taxonomists for standard genome sequencing and annotation.</title>
        <authorList>
            <consortium name="The Broad Institute Genomics Platform"/>
            <consortium name="The Broad Institute Genome Sequencing Center for Infectious Disease"/>
            <person name="Wu L."/>
            <person name="Ma J."/>
        </authorList>
    </citation>
    <scope>NUCLEOTIDE SEQUENCE [LARGE SCALE GENOMIC DNA]</scope>
    <source>
        <strain evidence="4">IBRC-M 10908</strain>
    </source>
</reference>
<gene>
    <name evidence="3" type="ORF">ACFPET_21130</name>
</gene>
<dbReference type="NCBIfam" id="NF006055">
    <property type="entry name" value="PRK08203.1"/>
    <property type="match status" value="1"/>
</dbReference>
<dbReference type="EMBL" id="JBHSDK010000058">
    <property type="protein sequence ID" value="MFC4337701.1"/>
    <property type="molecule type" value="Genomic_DNA"/>
</dbReference>
<dbReference type="InterPro" id="IPR032466">
    <property type="entry name" value="Metal_Hydrolase"/>
</dbReference>
<sequence length="456" mass="49289">MSKRLVIDNAAIATVDAARNEYASGHVVVEDGRITAVGEGRAPAYSDDIPTERVDGEGCFATPGLVNTHHHLYQWVTRGMAYDHTLFQWLTALYPVWGRLDAEWVSTAVRGGLGWLALTGCTSSSDHHYVFPRGQREEITEAWIESARASGLRFHATRGSMDRGESQGGLPPDRIVESLDEALSSTEEAIDRYHDSSFGSMLRVDVAPCSPFSVSSELLEKSAELARRKGVRLHTHLCESLDEEEFCQRTHGCDPVEYMESLGWVGDDVWYAHAVHLSDNAVKLMGATGTGAAHCPSSNARLGTGLADMPRLLQANVPVGLGVDGAASQESNMLVEEMRQAVYTARQKNGPDAMTCRQSLEMATIGGARVLGRQDEIGSLEVGKMADIALWQLDGLAHADIVDPVVALVLGAPAPLKLLTVGGDRIVSEGSLLKADEAELAREARRVHLKITNGGR</sequence>
<accession>A0ABV8U4M7</accession>
<dbReference type="InterPro" id="IPR050287">
    <property type="entry name" value="MTA/SAH_deaminase"/>
</dbReference>
<dbReference type="SUPFAM" id="SSF51338">
    <property type="entry name" value="Composite domain of metallo-dependent hydrolases"/>
    <property type="match status" value="1"/>
</dbReference>
<comment type="caution">
    <text evidence="3">The sequence shown here is derived from an EMBL/GenBank/DDBJ whole genome shotgun (WGS) entry which is preliminary data.</text>
</comment>
<organism evidence="3 4">
    <name type="scientific">Salininema proteolyticum</name>
    <dbReference type="NCBI Taxonomy" id="1607685"/>
    <lineage>
        <taxon>Bacteria</taxon>
        <taxon>Bacillati</taxon>
        <taxon>Actinomycetota</taxon>
        <taxon>Actinomycetes</taxon>
        <taxon>Glycomycetales</taxon>
        <taxon>Glycomycetaceae</taxon>
        <taxon>Salininema</taxon>
    </lineage>
</organism>
<evidence type="ECO:0000313" key="4">
    <source>
        <dbReference type="Proteomes" id="UP001595823"/>
    </source>
</evidence>
<dbReference type="InterPro" id="IPR011059">
    <property type="entry name" value="Metal-dep_hydrolase_composite"/>
</dbReference>
<evidence type="ECO:0000259" key="2">
    <source>
        <dbReference type="Pfam" id="PF01979"/>
    </source>
</evidence>
<dbReference type="RefSeq" id="WP_380624949.1">
    <property type="nucleotide sequence ID" value="NZ_JBHSDK010000058.1"/>
</dbReference>
<dbReference type="InterPro" id="IPR006680">
    <property type="entry name" value="Amidohydro-rel"/>
</dbReference>
<dbReference type="SUPFAM" id="SSF51556">
    <property type="entry name" value="Metallo-dependent hydrolases"/>
    <property type="match status" value="1"/>
</dbReference>
<dbReference type="PANTHER" id="PTHR43794:SF11">
    <property type="entry name" value="AMIDOHYDROLASE-RELATED DOMAIN-CONTAINING PROTEIN"/>
    <property type="match status" value="1"/>
</dbReference>